<dbReference type="Gene3D" id="1.10.30.50">
    <property type="match status" value="1"/>
</dbReference>
<evidence type="ECO:0000313" key="4">
    <source>
        <dbReference type="EMBL" id="MDA3627292.1"/>
    </source>
</evidence>
<feature type="compositionally biased region" description="Basic and acidic residues" evidence="2">
    <location>
        <begin position="406"/>
        <end position="416"/>
    </location>
</feature>
<organism evidence="4 5">
    <name type="scientific">Saccharopolyspora oryzae</name>
    <dbReference type="NCBI Taxonomy" id="2997343"/>
    <lineage>
        <taxon>Bacteria</taxon>
        <taxon>Bacillati</taxon>
        <taxon>Actinomycetota</taxon>
        <taxon>Actinomycetes</taxon>
        <taxon>Pseudonocardiales</taxon>
        <taxon>Pseudonocardiaceae</taxon>
        <taxon>Saccharopolyspora</taxon>
    </lineage>
</organism>
<accession>A0ABT4V011</accession>
<evidence type="ECO:0000313" key="5">
    <source>
        <dbReference type="Proteomes" id="UP001210380"/>
    </source>
</evidence>
<gene>
    <name evidence="4" type="ORF">OU415_17735</name>
</gene>
<dbReference type="EMBL" id="JAQGLA010000026">
    <property type="protein sequence ID" value="MDA3627292.1"/>
    <property type="molecule type" value="Genomic_DNA"/>
</dbReference>
<evidence type="ECO:0000259" key="3">
    <source>
        <dbReference type="SMART" id="SM00507"/>
    </source>
</evidence>
<protein>
    <submittedName>
        <fullName evidence="4">DUF222 domain-containing protein</fullName>
    </submittedName>
</protein>
<dbReference type="InterPro" id="IPR002711">
    <property type="entry name" value="HNH"/>
</dbReference>
<proteinExistence type="inferred from homology"/>
<dbReference type="SMART" id="SM00507">
    <property type="entry name" value="HNHc"/>
    <property type="match status" value="1"/>
</dbReference>
<dbReference type="InterPro" id="IPR003615">
    <property type="entry name" value="HNH_nuc"/>
</dbReference>
<evidence type="ECO:0000256" key="2">
    <source>
        <dbReference type="SAM" id="MobiDB-lite"/>
    </source>
</evidence>
<feature type="domain" description="HNH nuclease" evidence="3">
    <location>
        <begin position="304"/>
        <end position="356"/>
    </location>
</feature>
<feature type="region of interest" description="Disordered" evidence="2">
    <location>
        <begin position="374"/>
        <end position="416"/>
    </location>
</feature>
<keyword evidence="5" id="KW-1185">Reference proteome</keyword>
<dbReference type="CDD" id="cd00085">
    <property type="entry name" value="HNHc"/>
    <property type="match status" value="1"/>
</dbReference>
<dbReference type="Pfam" id="PF01844">
    <property type="entry name" value="HNH"/>
    <property type="match status" value="1"/>
</dbReference>
<evidence type="ECO:0000256" key="1">
    <source>
        <dbReference type="ARBA" id="ARBA00023450"/>
    </source>
</evidence>
<name>A0ABT4V011_9PSEU</name>
<dbReference type="Proteomes" id="UP001210380">
    <property type="component" value="Unassembled WGS sequence"/>
</dbReference>
<comment type="caution">
    <text evidence="4">The sequence shown here is derived from an EMBL/GenBank/DDBJ whole genome shotgun (WGS) entry which is preliminary data.</text>
</comment>
<reference evidence="4 5" key="1">
    <citation type="submission" date="2022-11" db="EMBL/GenBank/DDBJ databases">
        <title>Draft genome sequence of Saccharopolyspora sp. WRP15-2 isolated from rhizosphere soils of wild rice in Thailand.</title>
        <authorList>
            <person name="Duangmal K."/>
            <person name="Kammanee S."/>
            <person name="Muangham S."/>
        </authorList>
    </citation>
    <scope>NUCLEOTIDE SEQUENCE [LARGE SCALE GENOMIC DNA]</scope>
    <source>
        <strain evidence="4 5">WRP15-2</strain>
    </source>
</reference>
<dbReference type="Pfam" id="PF02720">
    <property type="entry name" value="DUF222"/>
    <property type="match status" value="1"/>
</dbReference>
<comment type="similarity">
    <text evidence="1">Belongs to the Rv1128c/1148c/1588c/1702c/1945/3466 family.</text>
</comment>
<sequence length="416" mass="44995">MEQLRLIAEADRRRLHVAHGARSAQAWLKDLLNIDGHDATARVRLAAATTARSDSSTADSVDAAVELPVTAGALADGAIGVEHAKVVSRCLNKLPDHARHRAGDVEELLVEHAFRECPRELAKLADRIRYSLDRDGAGRDEEEQRAARELHYTTTRDGMLAIKALLDRETGAKFVAAIQPLSGPRPETVDGVKDPRTVGQRNADGLAALLDLVLECDGMPRAGGQRPHLTVTIDYQALKQDLQASTNNGSAPAGAAGMLDGTGQYLSPQSIRRIACDSEVLPLVLGGDSLPLDVGASQRTAPAHIRAALLARDGACAFPGCDHPPGTPQAHHITHWIDGGPTRVDNMVMLCAHHHRTVHRQDWHIAIRHGRPVFAPPRNIDPARTHRSGGKAQPAAHQHALQRLIPEPRRPMEDTH</sequence>
<dbReference type="InterPro" id="IPR003870">
    <property type="entry name" value="DUF222"/>
</dbReference>